<sequence length="191" mass="21569">MHNPAGLSLQFQPTWKQLLTLFLVISLFWMQIPALLRSDFFSSSSMTFGDSVLRTKIGFNQVSRKNGSYSQKNNLSVNFSSSAQELGLVTVNENSANIRVVSLNYSDLELIVIEAREDFGELFVNYESRLGFSAFVPLRLSTGQKISLIRNDNFIQDHEIMTVSQNIFREAVSTIESKIFSNTPKVLILLC</sequence>
<proteinExistence type="predicted"/>
<name>A0A1F5NVS3_9BACT</name>
<dbReference type="AlphaFoldDB" id="A0A1F5NVS3"/>
<organism evidence="1 2">
    <name type="scientific">Candidatus Doudnabacteria bacterium RIFCSPHIGHO2_01_FULL_43_23</name>
    <dbReference type="NCBI Taxonomy" id="1817822"/>
    <lineage>
        <taxon>Bacteria</taxon>
        <taxon>Candidatus Doudnaibacteriota</taxon>
    </lineage>
</organism>
<dbReference type="Proteomes" id="UP000177912">
    <property type="component" value="Unassembled WGS sequence"/>
</dbReference>
<dbReference type="EMBL" id="MFEI01000003">
    <property type="protein sequence ID" value="OGE81758.1"/>
    <property type="molecule type" value="Genomic_DNA"/>
</dbReference>
<protein>
    <submittedName>
        <fullName evidence="1">Uncharacterized protein</fullName>
    </submittedName>
</protein>
<comment type="caution">
    <text evidence="1">The sequence shown here is derived from an EMBL/GenBank/DDBJ whole genome shotgun (WGS) entry which is preliminary data.</text>
</comment>
<reference evidence="1 2" key="1">
    <citation type="journal article" date="2016" name="Nat. Commun.">
        <title>Thousands of microbial genomes shed light on interconnected biogeochemical processes in an aquifer system.</title>
        <authorList>
            <person name="Anantharaman K."/>
            <person name="Brown C.T."/>
            <person name="Hug L.A."/>
            <person name="Sharon I."/>
            <person name="Castelle C.J."/>
            <person name="Probst A.J."/>
            <person name="Thomas B.C."/>
            <person name="Singh A."/>
            <person name="Wilkins M.J."/>
            <person name="Karaoz U."/>
            <person name="Brodie E.L."/>
            <person name="Williams K.H."/>
            <person name="Hubbard S.S."/>
            <person name="Banfield J.F."/>
        </authorList>
    </citation>
    <scope>NUCLEOTIDE SEQUENCE [LARGE SCALE GENOMIC DNA]</scope>
</reference>
<accession>A0A1F5NVS3</accession>
<gene>
    <name evidence="1" type="ORF">A2826_03040</name>
</gene>
<dbReference type="STRING" id="1817822.A2826_03040"/>
<evidence type="ECO:0000313" key="2">
    <source>
        <dbReference type="Proteomes" id="UP000177912"/>
    </source>
</evidence>
<evidence type="ECO:0000313" key="1">
    <source>
        <dbReference type="EMBL" id="OGE81758.1"/>
    </source>
</evidence>